<evidence type="ECO:0000313" key="3">
    <source>
        <dbReference type="Proteomes" id="UP000479000"/>
    </source>
</evidence>
<evidence type="ECO:0000313" key="2">
    <source>
        <dbReference type="EMBL" id="CAB0012826.1"/>
    </source>
</evidence>
<dbReference type="AlphaFoldDB" id="A0A6H5H8X0"/>
<feature type="compositionally biased region" description="Polar residues" evidence="1">
    <location>
        <begin position="38"/>
        <end position="49"/>
    </location>
</feature>
<keyword evidence="3" id="KW-1185">Reference proteome</keyword>
<sequence>MFLRRGSDGGFQRSKSVKQKRVSEVPHEFTENDLEGNSPATTRTSQNKAMINIPWQRHHDQSNRRRIRRWSAARKPSLAILATSENTESQVLMIPVQIGRTVNLQENAQHWTRKS</sequence>
<feature type="region of interest" description="Disordered" evidence="1">
    <location>
        <begin position="1"/>
        <end position="64"/>
    </location>
</feature>
<accession>A0A6H5H8X0</accession>
<name>A0A6H5H8X0_9HEMI</name>
<dbReference type="EMBL" id="CADCXU010025650">
    <property type="protein sequence ID" value="CAB0012826.1"/>
    <property type="molecule type" value="Genomic_DNA"/>
</dbReference>
<feature type="compositionally biased region" description="Basic and acidic residues" evidence="1">
    <location>
        <begin position="21"/>
        <end position="30"/>
    </location>
</feature>
<protein>
    <submittedName>
        <fullName evidence="2">Uncharacterized protein</fullName>
    </submittedName>
</protein>
<organism evidence="2 3">
    <name type="scientific">Nesidiocoris tenuis</name>
    <dbReference type="NCBI Taxonomy" id="355587"/>
    <lineage>
        <taxon>Eukaryota</taxon>
        <taxon>Metazoa</taxon>
        <taxon>Ecdysozoa</taxon>
        <taxon>Arthropoda</taxon>
        <taxon>Hexapoda</taxon>
        <taxon>Insecta</taxon>
        <taxon>Pterygota</taxon>
        <taxon>Neoptera</taxon>
        <taxon>Paraneoptera</taxon>
        <taxon>Hemiptera</taxon>
        <taxon>Heteroptera</taxon>
        <taxon>Panheteroptera</taxon>
        <taxon>Cimicomorpha</taxon>
        <taxon>Miridae</taxon>
        <taxon>Dicyphina</taxon>
        <taxon>Nesidiocoris</taxon>
    </lineage>
</organism>
<reference evidence="2 3" key="1">
    <citation type="submission" date="2020-02" db="EMBL/GenBank/DDBJ databases">
        <authorList>
            <person name="Ferguson B K."/>
        </authorList>
    </citation>
    <scope>NUCLEOTIDE SEQUENCE [LARGE SCALE GENOMIC DNA]</scope>
</reference>
<gene>
    <name evidence="2" type="ORF">NTEN_LOCUS17520</name>
</gene>
<proteinExistence type="predicted"/>
<dbReference type="Proteomes" id="UP000479000">
    <property type="component" value="Unassembled WGS sequence"/>
</dbReference>
<evidence type="ECO:0000256" key="1">
    <source>
        <dbReference type="SAM" id="MobiDB-lite"/>
    </source>
</evidence>